<proteinExistence type="predicted"/>
<accession>A0A7Y9RRF1</accession>
<dbReference type="Proteomes" id="UP000544110">
    <property type="component" value="Unassembled WGS sequence"/>
</dbReference>
<dbReference type="Pfam" id="PF07561">
    <property type="entry name" value="DUF1540"/>
    <property type="match status" value="2"/>
</dbReference>
<protein>
    <recommendedName>
        <fullName evidence="1">DUF1540 domain-containing protein</fullName>
    </recommendedName>
</protein>
<feature type="domain" description="DUF1540" evidence="1">
    <location>
        <begin position="61"/>
        <end position="92"/>
    </location>
</feature>
<organism evidence="2 3">
    <name type="scientific">Nocardioides perillae</name>
    <dbReference type="NCBI Taxonomy" id="1119534"/>
    <lineage>
        <taxon>Bacteria</taxon>
        <taxon>Bacillati</taxon>
        <taxon>Actinomycetota</taxon>
        <taxon>Actinomycetes</taxon>
        <taxon>Propionibacteriales</taxon>
        <taxon>Nocardioidaceae</taxon>
        <taxon>Nocardioides</taxon>
    </lineage>
</organism>
<gene>
    <name evidence="2" type="ORF">BJ989_000155</name>
</gene>
<feature type="domain" description="DUF1540" evidence="1">
    <location>
        <begin position="10"/>
        <end position="42"/>
    </location>
</feature>
<sequence>MTLTADVSTCSVESCSYNHDEHCAADAITVGGSNGHATCATFVSLDSDGGLPTVRSHVGACQRSDCAHNRDLMCSAESVTIGWSGAEADCLTYTTA</sequence>
<dbReference type="InterPro" id="IPR011437">
    <property type="entry name" value="DUF1540"/>
</dbReference>
<dbReference type="AlphaFoldDB" id="A0A7Y9RRF1"/>
<keyword evidence="3" id="KW-1185">Reference proteome</keyword>
<evidence type="ECO:0000313" key="3">
    <source>
        <dbReference type="Proteomes" id="UP000544110"/>
    </source>
</evidence>
<dbReference type="EMBL" id="JACCAC010000001">
    <property type="protein sequence ID" value="NYG53851.1"/>
    <property type="molecule type" value="Genomic_DNA"/>
</dbReference>
<dbReference type="RefSeq" id="WP_179516596.1">
    <property type="nucleotide sequence ID" value="NZ_JACCAC010000001.1"/>
</dbReference>
<comment type="caution">
    <text evidence="2">The sequence shown here is derived from an EMBL/GenBank/DDBJ whole genome shotgun (WGS) entry which is preliminary data.</text>
</comment>
<reference evidence="2 3" key="1">
    <citation type="submission" date="2020-07" db="EMBL/GenBank/DDBJ databases">
        <title>Sequencing the genomes of 1000 actinobacteria strains.</title>
        <authorList>
            <person name="Klenk H.-P."/>
        </authorList>
    </citation>
    <scope>NUCLEOTIDE SEQUENCE [LARGE SCALE GENOMIC DNA]</scope>
    <source>
        <strain evidence="2 3">DSM 24552</strain>
    </source>
</reference>
<evidence type="ECO:0000259" key="1">
    <source>
        <dbReference type="Pfam" id="PF07561"/>
    </source>
</evidence>
<name>A0A7Y9RRF1_9ACTN</name>
<evidence type="ECO:0000313" key="2">
    <source>
        <dbReference type="EMBL" id="NYG53851.1"/>
    </source>
</evidence>